<gene>
    <name evidence="2" type="ORF">CRM22_008312</name>
</gene>
<evidence type="ECO:0000313" key="2">
    <source>
        <dbReference type="EMBL" id="TGZ60842.1"/>
    </source>
</evidence>
<dbReference type="EMBL" id="SJOL01008225">
    <property type="protein sequence ID" value="TGZ60842.1"/>
    <property type="molecule type" value="Genomic_DNA"/>
</dbReference>
<feature type="compositionally biased region" description="Basic and acidic residues" evidence="1">
    <location>
        <begin position="378"/>
        <end position="394"/>
    </location>
</feature>
<feature type="region of interest" description="Disordered" evidence="1">
    <location>
        <begin position="352"/>
        <end position="396"/>
    </location>
</feature>
<evidence type="ECO:0000313" key="3">
    <source>
        <dbReference type="Proteomes" id="UP000308267"/>
    </source>
</evidence>
<dbReference type="Proteomes" id="UP000308267">
    <property type="component" value="Unassembled WGS sequence"/>
</dbReference>
<proteinExistence type="predicted"/>
<feature type="region of interest" description="Disordered" evidence="1">
    <location>
        <begin position="313"/>
        <end position="333"/>
    </location>
</feature>
<dbReference type="STRING" id="147828.A0A4S2LBS7"/>
<dbReference type="AlphaFoldDB" id="A0A4S2LBS7"/>
<name>A0A4S2LBS7_OPIFE</name>
<evidence type="ECO:0000256" key="1">
    <source>
        <dbReference type="SAM" id="MobiDB-lite"/>
    </source>
</evidence>
<feature type="compositionally biased region" description="Basic residues" evidence="1">
    <location>
        <begin position="363"/>
        <end position="376"/>
    </location>
</feature>
<dbReference type="OrthoDB" id="6262380at2759"/>
<protein>
    <submittedName>
        <fullName evidence="2">Uncharacterized protein</fullName>
    </submittedName>
</protein>
<feature type="compositionally biased region" description="Basic and acidic residues" evidence="1">
    <location>
        <begin position="313"/>
        <end position="332"/>
    </location>
</feature>
<reference evidence="2 3" key="1">
    <citation type="journal article" date="2019" name="BMC Genomics">
        <title>New insights from Opisthorchis felineus genome: update on genomics of the epidemiologically important liver flukes.</title>
        <authorList>
            <person name="Ershov N.I."/>
            <person name="Mordvinov V.A."/>
            <person name="Prokhortchouk E.B."/>
            <person name="Pakharukova M.Y."/>
            <person name="Gunbin K.V."/>
            <person name="Ustyantsev K."/>
            <person name="Genaev M.A."/>
            <person name="Blinov A.G."/>
            <person name="Mazur A."/>
            <person name="Boulygina E."/>
            <person name="Tsygankova S."/>
            <person name="Khrameeva E."/>
            <person name="Chekanov N."/>
            <person name="Fan G."/>
            <person name="Xiao A."/>
            <person name="Zhang H."/>
            <person name="Xu X."/>
            <person name="Yang H."/>
            <person name="Solovyev V."/>
            <person name="Lee S.M."/>
            <person name="Liu X."/>
            <person name="Afonnikov D.A."/>
            <person name="Skryabin K.G."/>
        </authorList>
    </citation>
    <scope>NUCLEOTIDE SEQUENCE [LARGE SCALE GENOMIC DNA]</scope>
    <source>
        <strain evidence="2">AK-0245</strain>
        <tissue evidence="2">Whole organism</tissue>
    </source>
</reference>
<sequence length="686" mass="76454">MPNKRYAVLPKKTQCNFTNVCSHCSPQSSERLPDNLLVTTIEVNVSPEVQVVRIGNEVKLAIKCIRNQREYCKDKQLGFEFNDGCRACQCKSDDSYCSTSECVQLVEENTEPEKYCKDIMENNMKYVTERTSAGEFGLDRGTHSTSFPKPTEDNLGKDKLRKVQPGGNVVRVNGIAPVFPEFSFIRGGEHGPPMQEPVVHPMINEHIGFPHMMGPPSPMSFPNNMDRIHGFHDVPLDMMVPSLNGPEAVEKLPDRNFHGPVIGSGGVEPKNATAEALKDTFRRLLVPAFVRENDKKKVVNGFQNMVEKASLEKVDGDIQKDSSDKPSGDANDKTMTTINRVLGLFSQLLTDDTGTKSTQQGKSSKKRAKKKRKLNKNRMSENNKAFPRDIKHDAPIPNDIPHTGPNFPHHIPMFAPPDRFEVPPNGGERPDLPENPAGIGSPNFDGMAFPDKFWAMEHPGSPHGPSLLQHEPSMREPMYDPLHGPNNGPGMPFDGPYPDPYGPIPEYDYEMELGNMLFGPPGGHENGDWNNVMGVKSGVASKSAENTSINKSEADGTKIKTPTTKKSAVPARASVSLSPSRTFFLAAKVLRWPSSRTSSVKPTSTNHRSVRQISKIKDLVRKVRRLQSEVKRIRYKLYQCNSYRRRIRYALQAQLTEPHNSATPSKMLLRSTTSVLVGGYLWNLVY</sequence>
<organism evidence="2 3">
    <name type="scientific">Opisthorchis felineus</name>
    <dbReference type="NCBI Taxonomy" id="147828"/>
    <lineage>
        <taxon>Eukaryota</taxon>
        <taxon>Metazoa</taxon>
        <taxon>Spiralia</taxon>
        <taxon>Lophotrochozoa</taxon>
        <taxon>Platyhelminthes</taxon>
        <taxon>Trematoda</taxon>
        <taxon>Digenea</taxon>
        <taxon>Opisthorchiida</taxon>
        <taxon>Opisthorchiata</taxon>
        <taxon>Opisthorchiidae</taxon>
        <taxon>Opisthorchis</taxon>
    </lineage>
</organism>
<keyword evidence="3" id="KW-1185">Reference proteome</keyword>
<accession>A0A4S2LBS7</accession>
<feature type="region of interest" description="Disordered" evidence="1">
    <location>
        <begin position="543"/>
        <end position="565"/>
    </location>
</feature>
<comment type="caution">
    <text evidence="2">The sequence shown here is derived from an EMBL/GenBank/DDBJ whole genome shotgun (WGS) entry which is preliminary data.</text>
</comment>
<feature type="region of interest" description="Disordered" evidence="1">
    <location>
        <begin position="137"/>
        <end position="156"/>
    </location>
</feature>